<dbReference type="OrthoDB" id="9804207at2"/>
<feature type="binding site" description="in other chain" evidence="8">
    <location>
        <begin position="136"/>
        <end position="138"/>
    </location>
    <ligand>
        <name>FMN</name>
        <dbReference type="ChEBI" id="CHEBI:58210"/>
        <note>ligand shared between dimeric partners</note>
    </ligand>
</feature>
<feature type="binding site" description="in other chain" evidence="8">
    <location>
        <begin position="14"/>
        <end position="16"/>
    </location>
    <ligand>
        <name>FMN</name>
        <dbReference type="ChEBI" id="CHEBI:58210"/>
        <note>ligand shared between dimeric partners</note>
    </ligand>
</feature>
<dbReference type="InterPro" id="IPR026021">
    <property type="entry name" value="YdjA-like"/>
</dbReference>
<dbReference type="PIRSF" id="PIRSF000232">
    <property type="entry name" value="YdjA"/>
    <property type="match status" value="1"/>
</dbReference>
<sequence length="188" mass="20650">MPTSTDILDFIKSRRSIGNLIAPAPTRKQVEQAIEVAMSAPDHKSLNPYRFVVLAGNALKQFGEALKTAAIAQGQTDEMSLSKTENLPLRAPMIVACVTRYQDHEKVPHWEQLAACAASVQNLLLAFDAQGFATVWRTGLLANEPAVKAFFGVDDINQVVGFVYVGTYQGDVPERAVILVDDFVEFRQ</sequence>
<dbReference type="Proteomes" id="UP000191094">
    <property type="component" value="Unassembled WGS sequence"/>
</dbReference>
<evidence type="ECO:0000256" key="5">
    <source>
        <dbReference type="ARBA" id="ARBA00023002"/>
    </source>
</evidence>
<dbReference type="Pfam" id="PF00881">
    <property type="entry name" value="Nitroreductase"/>
    <property type="match status" value="1"/>
</dbReference>
<dbReference type="EC" id="1.-.-.-" evidence="7"/>
<organism evidence="10 11">
    <name type="scientific">Lwoffella lincolnii</name>
    <dbReference type="NCBI Taxonomy" id="90241"/>
    <lineage>
        <taxon>Bacteria</taxon>
        <taxon>Pseudomonadati</taxon>
        <taxon>Pseudomonadota</taxon>
        <taxon>Gammaproteobacteria</taxon>
        <taxon>Moraxellales</taxon>
        <taxon>Moraxellaceae</taxon>
        <taxon>Lwoffella</taxon>
    </lineage>
</organism>
<keyword evidence="3 7" id="KW-0288">FMN</keyword>
<proteinExistence type="inferred from homology"/>
<keyword evidence="2 7" id="KW-0285">Flavoprotein</keyword>
<dbReference type="EMBL" id="MUYT01000001">
    <property type="protein sequence ID" value="OOS22715.1"/>
    <property type="molecule type" value="Genomic_DNA"/>
</dbReference>
<comment type="cofactor">
    <cofactor evidence="8">
        <name>FMN</name>
        <dbReference type="ChEBI" id="CHEBI:58210"/>
    </cofactor>
    <text evidence="8">Binds 1 FMN per subunit.</text>
</comment>
<keyword evidence="5 7" id="KW-0560">Oxidoreductase</keyword>
<dbReference type="STRING" id="90241.B0682_00350"/>
<dbReference type="AlphaFoldDB" id="A0A1T0CK63"/>
<dbReference type="InterPro" id="IPR029479">
    <property type="entry name" value="Nitroreductase"/>
</dbReference>
<evidence type="ECO:0000256" key="6">
    <source>
        <dbReference type="ARBA" id="ARBA00023027"/>
    </source>
</evidence>
<evidence type="ECO:0000256" key="2">
    <source>
        <dbReference type="ARBA" id="ARBA00022630"/>
    </source>
</evidence>
<dbReference type="SUPFAM" id="SSF55469">
    <property type="entry name" value="FMN-dependent nitroreductase-like"/>
    <property type="match status" value="1"/>
</dbReference>
<comment type="similarity">
    <text evidence="1 7">Belongs to the nitroreductase family.</text>
</comment>
<evidence type="ECO:0000256" key="4">
    <source>
        <dbReference type="ARBA" id="ARBA00022857"/>
    </source>
</evidence>
<comment type="caution">
    <text evidence="10">The sequence shown here is derived from an EMBL/GenBank/DDBJ whole genome shotgun (WGS) entry which is preliminary data.</text>
</comment>
<protein>
    <recommendedName>
        <fullName evidence="7">Putative NAD(P)H nitroreductase</fullName>
        <ecNumber evidence="7">1.-.-.-</ecNumber>
    </recommendedName>
</protein>
<feature type="binding site" evidence="8">
    <location>
        <position position="43"/>
    </location>
    <ligand>
        <name>FMN</name>
        <dbReference type="ChEBI" id="CHEBI:58210"/>
        <note>ligand shared between dimeric partners</note>
    </ligand>
</feature>
<reference evidence="10 11" key="1">
    <citation type="submission" date="2017-02" db="EMBL/GenBank/DDBJ databases">
        <title>Draft genome sequence of Moraxella lincolnii CCUG 9405T type strain.</title>
        <authorList>
            <person name="Salva-Serra F."/>
            <person name="Engstrom-Jakobsson H."/>
            <person name="Thorell K."/>
            <person name="Jaen-Luchoro D."/>
            <person name="Gonzales-Siles L."/>
            <person name="Karlsson R."/>
            <person name="Yazdan S."/>
            <person name="Boulund F."/>
            <person name="Johnning A."/>
            <person name="Engstrand L."/>
            <person name="Kristiansson E."/>
            <person name="Moore E."/>
        </authorList>
    </citation>
    <scope>NUCLEOTIDE SEQUENCE [LARGE SCALE GENOMIC DNA]</scope>
    <source>
        <strain evidence="10 11">CCUG 9405</strain>
    </source>
</reference>
<keyword evidence="6 7" id="KW-0520">NAD</keyword>
<name>A0A1T0CK63_9GAMM</name>
<evidence type="ECO:0000313" key="11">
    <source>
        <dbReference type="Proteomes" id="UP000191094"/>
    </source>
</evidence>
<dbReference type="Gene3D" id="3.40.109.10">
    <property type="entry name" value="NADH Oxidase"/>
    <property type="match status" value="1"/>
</dbReference>
<evidence type="ECO:0000256" key="3">
    <source>
        <dbReference type="ARBA" id="ARBA00022643"/>
    </source>
</evidence>
<dbReference type="RefSeq" id="WP_078306125.1">
    <property type="nucleotide sequence ID" value="NZ_CP174475.1"/>
</dbReference>
<evidence type="ECO:0000256" key="8">
    <source>
        <dbReference type="PIRSR" id="PIRSR000232-1"/>
    </source>
</evidence>
<accession>A0A1T0CK63</accession>
<keyword evidence="11" id="KW-1185">Reference proteome</keyword>
<keyword evidence="4 7" id="KW-0521">NADP</keyword>
<dbReference type="CDD" id="cd02135">
    <property type="entry name" value="YdjA-like"/>
    <property type="match status" value="1"/>
</dbReference>
<evidence type="ECO:0000256" key="1">
    <source>
        <dbReference type="ARBA" id="ARBA00007118"/>
    </source>
</evidence>
<evidence type="ECO:0000256" key="7">
    <source>
        <dbReference type="PIRNR" id="PIRNR000232"/>
    </source>
</evidence>
<dbReference type="PANTHER" id="PTHR43821:SF1">
    <property type="entry name" value="NAD(P)H NITROREDUCTASE YDJA-RELATED"/>
    <property type="match status" value="1"/>
</dbReference>
<gene>
    <name evidence="10" type="ORF">B0682_00350</name>
</gene>
<dbReference type="InterPro" id="IPR052530">
    <property type="entry name" value="NAD(P)H_nitroreductase"/>
</dbReference>
<dbReference type="InterPro" id="IPR000415">
    <property type="entry name" value="Nitroreductase-like"/>
</dbReference>
<dbReference type="PANTHER" id="PTHR43821">
    <property type="entry name" value="NAD(P)H NITROREDUCTASE YDJA-RELATED"/>
    <property type="match status" value="1"/>
</dbReference>
<feature type="domain" description="Nitroreductase" evidence="9">
    <location>
        <begin position="11"/>
        <end position="166"/>
    </location>
</feature>
<evidence type="ECO:0000259" key="9">
    <source>
        <dbReference type="Pfam" id="PF00881"/>
    </source>
</evidence>
<dbReference type="GO" id="GO:0016491">
    <property type="term" value="F:oxidoreductase activity"/>
    <property type="evidence" value="ECO:0007669"/>
    <property type="project" value="UniProtKB-UniRule"/>
</dbReference>
<evidence type="ECO:0000313" key="10">
    <source>
        <dbReference type="EMBL" id="OOS22715.1"/>
    </source>
</evidence>